<comment type="subcellular location">
    <subcellularLocation>
        <location evidence="1">Cell membrane</location>
        <topology evidence="1">Multi-pass membrane protein</topology>
    </subcellularLocation>
</comment>
<feature type="transmembrane region" description="Helical" evidence="8">
    <location>
        <begin position="257"/>
        <end position="281"/>
    </location>
</feature>
<keyword evidence="5 8" id="KW-1133">Transmembrane helix</keyword>
<feature type="transmembrane region" description="Helical" evidence="8">
    <location>
        <begin position="438"/>
        <end position="457"/>
    </location>
</feature>
<dbReference type="RefSeq" id="WP_379521239.1">
    <property type="nucleotide sequence ID" value="NZ_JBHSPA010000069.1"/>
</dbReference>
<keyword evidence="4 8" id="KW-0812">Transmembrane</keyword>
<protein>
    <submittedName>
        <fullName evidence="9">Glycosyltransferase 87 family protein</fullName>
    </submittedName>
</protein>
<reference evidence="10" key="1">
    <citation type="journal article" date="2019" name="Int. J. Syst. Evol. Microbiol.">
        <title>The Global Catalogue of Microorganisms (GCM) 10K type strain sequencing project: providing services to taxonomists for standard genome sequencing and annotation.</title>
        <authorList>
            <consortium name="The Broad Institute Genomics Platform"/>
            <consortium name="The Broad Institute Genome Sequencing Center for Infectious Disease"/>
            <person name="Wu L."/>
            <person name="Ma J."/>
        </authorList>
    </citation>
    <scope>NUCLEOTIDE SEQUENCE [LARGE SCALE GENOMIC DNA]</scope>
    <source>
        <strain evidence="10">CCUG 53903</strain>
    </source>
</reference>
<accession>A0ABW1D3J8</accession>
<keyword evidence="3" id="KW-0808">Transferase</keyword>
<evidence type="ECO:0000256" key="1">
    <source>
        <dbReference type="ARBA" id="ARBA00004651"/>
    </source>
</evidence>
<evidence type="ECO:0000256" key="4">
    <source>
        <dbReference type="ARBA" id="ARBA00022692"/>
    </source>
</evidence>
<feature type="transmembrane region" description="Helical" evidence="8">
    <location>
        <begin position="67"/>
        <end position="85"/>
    </location>
</feature>
<keyword evidence="10" id="KW-1185">Reference proteome</keyword>
<evidence type="ECO:0000256" key="8">
    <source>
        <dbReference type="SAM" id="Phobius"/>
    </source>
</evidence>
<feature type="transmembrane region" description="Helical" evidence="8">
    <location>
        <begin position="293"/>
        <end position="313"/>
    </location>
</feature>
<feature type="transmembrane region" description="Helical" evidence="8">
    <location>
        <begin position="187"/>
        <end position="206"/>
    </location>
</feature>
<evidence type="ECO:0000256" key="3">
    <source>
        <dbReference type="ARBA" id="ARBA00022679"/>
    </source>
</evidence>
<evidence type="ECO:0000313" key="9">
    <source>
        <dbReference type="EMBL" id="MFC5831780.1"/>
    </source>
</evidence>
<keyword evidence="6 8" id="KW-0472">Membrane</keyword>
<evidence type="ECO:0000256" key="2">
    <source>
        <dbReference type="ARBA" id="ARBA00022475"/>
    </source>
</evidence>
<feature type="transmembrane region" description="Helical" evidence="8">
    <location>
        <begin position="42"/>
        <end position="60"/>
    </location>
</feature>
<dbReference type="Proteomes" id="UP001596058">
    <property type="component" value="Unassembled WGS sequence"/>
</dbReference>
<evidence type="ECO:0000256" key="5">
    <source>
        <dbReference type="ARBA" id="ARBA00022989"/>
    </source>
</evidence>
<name>A0ABW1D3J8_9ACTN</name>
<dbReference type="Pfam" id="PF09594">
    <property type="entry name" value="GT87"/>
    <property type="match status" value="1"/>
</dbReference>
<feature type="transmembrane region" description="Helical" evidence="8">
    <location>
        <begin position="383"/>
        <end position="409"/>
    </location>
</feature>
<comment type="caution">
    <text evidence="9">The sequence shown here is derived from an EMBL/GenBank/DDBJ whole genome shotgun (WGS) entry which is preliminary data.</text>
</comment>
<gene>
    <name evidence="9" type="ORF">ACFPZ3_48710</name>
</gene>
<feature type="transmembrane region" description="Helical" evidence="8">
    <location>
        <begin position="353"/>
        <end position="371"/>
    </location>
</feature>
<dbReference type="EMBL" id="JBHSPA010000069">
    <property type="protein sequence ID" value="MFC5831780.1"/>
    <property type="molecule type" value="Genomic_DNA"/>
</dbReference>
<comment type="similarity">
    <text evidence="7">Belongs to the glycosyltransferase 87 family.</text>
</comment>
<evidence type="ECO:0000313" key="10">
    <source>
        <dbReference type="Proteomes" id="UP001596058"/>
    </source>
</evidence>
<feature type="transmembrane region" description="Helical" evidence="8">
    <location>
        <begin position="233"/>
        <end position="251"/>
    </location>
</feature>
<evidence type="ECO:0000256" key="6">
    <source>
        <dbReference type="ARBA" id="ARBA00023136"/>
    </source>
</evidence>
<sequence>MTPDGVARRRFAGAAVLLLCLVCVLALTITGGTFYTDRAGLLWRYALAWALFAAAVWTLRKVPGRQAAFLVVTGGLAVTATGLLAPPATSTDSYRYAWDGRVQAAGVSPYDHAPADPALTRLRDRWLFPEGAGCDGPDRYPIPSGEGIRSCTRINRSTVHTIYPPLAEAYFWVVHRLSPEGSRHKPLQIGGALLALGTTLILLTALRPRAPSRAAWWAWCPAVPIESANNAHVDALGVLLTVIALIIANRHRAGGGLLLGAATAVKFLPATAAPGMLSGLLARDGPPARRRAIDALAIFGPALLVVTLAYLPYTLASHASVLGYLFGYLGEEGYAGTGGDRRYAVLRLVLPDAWALPAALAVLTAVVLLVLRRGDAHRPWRGALVVTGTAFLVFTPGYSWYALLVVALATLDGRWEWLTIPLAGAVSYLSPQPGLGTAAYAVAALAVVAGCVTRVLLNDPPCSARRAAPRTGALRRRRAPE</sequence>
<proteinExistence type="inferred from homology"/>
<organism evidence="9 10">
    <name type="scientific">Nonomuraea insulae</name>
    <dbReference type="NCBI Taxonomy" id="1616787"/>
    <lineage>
        <taxon>Bacteria</taxon>
        <taxon>Bacillati</taxon>
        <taxon>Actinomycetota</taxon>
        <taxon>Actinomycetes</taxon>
        <taxon>Streptosporangiales</taxon>
        <taxon>Streptosporangiaceae</taxon>
        <taxon>Nonomuraea</taxon>
    </lineage>
</organism>
<evidence type="ECO:0000256" key="7">
    <source>
        <dbReference type="ARBA" id="ARBA00024033"/>
    </source>
</evidence>
<keyword evidence="2" id="KW-1003">Cell membrane</keyword>
<dbReference type="InterPro" id="IPR018584">
    <property type="entry name" value="GT87"/>
</dbReference>